<feature type="domain" description="DUF1330" evidence="1">
    <location>
        <begin position="3"/>
        <end position="95"/>
    </location>
</feature>
<reference evidence="2 3" key="1">
    <citation type="submission" date="2020-01" db="EMBL/GenBank/DDBJ databases">
        <title>Sulfitobacter sediminilitoris sp. nov., isolated from a tidal flat.</title>
        <authorList>
            <person name="Park S."/>
            <person name="Yoon J.-H."/>
        </authorList>
    </citation>
    <scope>NUCLEOTIDE SEQUENCE [LARGE SCALE GENOMIC DNA]</scope>
    <source>
        <strain evidence="2 3">JBTF-M27</strain>
    </source>
</reference>
<organism evidence="2 3">
    <name type="scientific">Sulfitobacter sediminilitoris</name>
    <dbReference type="NCBI Taxonomy" id="2698830"/>
    <lineage>
        <taxon>Bacteria</taxon>
        <taxon>Pseudomonadati</taxon>
        <taxon>Pseudomonadota</taxon>
        <taxon>Alphaproteobacteria</taxon>
        <taxon>Rhodobacterales</taxon>
        <taxon>Roseobacteraceae</taxon>
        <taxon>Sulfitobacter</taxon>
    </lineage>
</organism>
<dbReference type="PANTHER" id="PTHR41521:SF4">
    <property type="entry name" value="BLR0684 PROTEIN"/>
    <property type="match status" value="1"/>
</dbReference>
<keyword evidence="3" id="KW-1185">Reference proteome</keyword>
<dbReference type="InterPro" id="IPR010753">
    <property type="entry name" value="DUF1330"/>
</dbReference>
<evidence type="ECO:0000259" key="1">
    <source>
        <dbReference type="Pfam" id="PF07045"/>
    </source>
</evidence>
<dbReference type="Gene3D" id="3.30.70.100">
    <property type="match status" value="1"/>
</dbReference>
<dbReference type="PANTHER" id="PTHR41521">
    <property type="match status" value="1"/>
</dbReference>
<dbReference type="RefSeq" id="WP_164356593.1">
    <property type="nucleotide sequence ID" value="NZ_JAABNT010000052.1"/>
</dbReference>
<comment type="caution">
    <text evidence="2">The sequence shown here is derived from an EMBL/GenBank/DDBJ whole genome shotgun (WGS) entry which is preliminary data.</text>
</comment>
<evidence type="ECO:0000313" key="3">
    <source>
        <dbReference type="Proteomes" id="UP000468591"/>
    </source>
</evidence>
<dbReference type="Proteomes" id="UP000468591">
    <property type="component" value="Unassembled WGS sequence"/>
</dbReference>
<dbReference type="AlphaFoldDB" id="A0A6P0CJP9"/>
<accession>A0A6P0CJP9</accession>
<sequence length="103" mass="11734">MAGYWIIRGSVSDTQALEEYARRYNAIGERFGGRYLTAGGKHQIREGREFDRVVIVEFDSFDRAVACYEDAEYQELIPVALKAYGHDREFTIVDGDGKFTSPD</sequence>
<name>A0A6P0CJP9_9RHOB</name>
<dbReference type="InterPro" id="IPR011008">
    <property type="entry name" value="Dimeric_a/b-barrel"/>
</dbReference>
<evidence type="ECO:0000313" key="2">
    <source>
        <dbReference type="EMBL" id="NEK25205.1"/>
    </source>
</evidence>
<dbReference type="EMBL" id="JAABNT010000052">
    <property type="protein sequence ID" value="NEK25205.1"/>
    <property type="molecule type" value="Genomic_DNA"/>
</dbReference>
<proteinExistence type="predicted"/>
<gene>
    <name evidence="2" type="ORF">GV827_22830</name>
</gene>
<protein>
    <submittedName>
        <fullName evidence="2">DUF1330 domain-containing protein</fullName>
    </submittedName>
</protein>
<dbReference type="SUPFAM" id="SSF54909">
    <property type="entry name" value="Dimeric alpha+beta barrel"/>
    <property type="match status" value="1"/>
</dbReference>
<dbReference type="Pfam" id="PF07045">
    <property type="entry name" value="DUF1330"/>
    <property type="match status" value="1"/>
</dbReference>